<dbReference type="PRINTS" id="PR00344">
    <property type="entry name" value="BCTRLSENSOR"/>
</dbReference>
<evidence type="ECO:0000256" key="5">
    <source>
        <dbReference type="ARBA" id="ARBA00022679"/>
    </source>
</evidence>
<feature type="domain" description="HAMP" evidence="13">
    <location>
        <begin position="170"/>
        <end position="223"/>
    </location>
</feature>
<dbReference type="eggNOG" id="COG0642">
    <property type="taxonomic scope" value="Bacteria"/>
</dbReference>
<dbReference type="STRING" id="1179773.BN6_53580"/>
<evidence type="ECO:0000256" key="11">
    <source>
        <dbReference type="SAM" id="Phobius"/>
    </source>
</evidence>
<keyword evidence="5" id="KW-0808">Transferase</keyword>
<dbReference type="OrthoDB" id="9786919at2"/>
<evidence type="ECO:0000256" key="2">
    <source>
        <dbReference type="ARBA" id="ARBA00004236"/>
    </source>
</evidence>
<dbReference type="PATRIC" id="fig|1179773.3.peg.5396"/>
<dbReference type="InterPro" id="IPR003660">
    <property type="entry name" value="HAMP_dom"/>
</dbReference>
<evidence type="ECO:0000256" key="4">
    <source>
        <dbReference type="ARBA" id="ARBA00022553"/>
    </source>
</evidence>
<evidence type="ECO:0000259" key="13">
    <source>
        <dbReference type="PROSITE" id="PS50885"/>
    </source>
</evidence>
<feature type="transmembrane region" description="Helical" evidence="11">
    <location>
        <begin position="12"/>
        <end position="36"/>
    </location>
</feature>
<dbReference type="BioCyc" id="SESP1179773:BN6_RS25895-MONOMER"/>
<dbReference type="Pfam" id="PF00512">
    <property type="entry name" value="HisKA"/>
    <property type="match status" value="1"/>
</dbReference>
<evidence type="ECO:0000313" key="14">
    <source>
        <dbReference type="EMBL" id="CCH32620.1"/>
    </source>
</evidence>
<protein>
    <recommendedName>
        <fullName evidence="3">histidine kinase</fullName>
        <ecNumber evidence="3">2.7.13.3</ecNumber>
    </recommendedName>
</protein>
<dbReference type="EMBL" id="HE804045">
    <property type="protein sequence ID" value="CCH32620.1"/>
    <property type="molecule type" value="Genomic_DNA"/>
</dbReference>
<dbReference type="SUPFAM" id="SSF158472">
    <property type="entry name" value="HAMP domain-like"/>
    <property type="match status" value="1"/>
</dbReference>
<keyword evidence="9" id="KW-0902">Two-component regulatory system</keyword>
<dbReference type="SMART" id="SM00304">
    <property type="entry name" value="HAMP"/>
    <property type="match status" value="1"/>
</dbReference>
<evidence type="ECO:0000256" key="8">
    <source>
        <dbReference type="ARBA" id="ARBA00022989"/>
    </source>
</evidence>
<evidence type="ECO:0000256" key="6">
    <source>
        <dbReference type="ARBA" id="ARBA00022692"/>
    </source>
</evidence>
<dbReference type="InterPro" id="IPR050428">
    <property type="entry name" value="TCS_sensor_his_kinase"/>
</dbReference>
<dbReference type="InterPro" id="IPR003594">
    <property type="entry name" value="HATPase_dom"/>
</dbReference>
<keyword evidence="4" id="KW-0597">Phosphoprotein</keyword>
<evidence type="ECO:0000256" key="3">
    <source>
        <dbReference type="ARBA" id="ARBA00012438"/>
    </source>
</evidence>
<proteinExistence type="predicted"/>
<dbReference type="GO" id="GO:0000155">
    <property type="term" value="F:phosphorelay sensor kinase activity"/>
    <property type="evidence" value="ECO:0007669"/>
    <property type="project" value="InterPro"/>
</dbReference>
<feature type="transmembrane region" description="Helical" evidence="11">
    <location>
        <begin position="145"/>
        <end position="169"/>
    </location>
</feature>
<sequence length="440" mass="46772">MRRRGGWGVQLRLTVLAVLVVGLGLVLGGAVVAVLVRDDLTGDAEEQALSRAESAVPLVEAGLPAALPDLVQVVDRDGAVLASNEALGGTRLLALWPDADVVTGTSRLPDGERCTVAGVRGTLAGRPVAVYAAASLDHVEDGVTATVHAMAVIVPVLVVAVTLVSWLLVGRALRPIGAIRRQVSEITGSRLDRRVPEPPTDDEVGRLARTMNAMLARMQADHDRQQRFAADAAHELRSPLAAIRAQLEIGLTHPDRTDWVRVAQDLHREGARLSGLTDELLELARSDDAPDPTGWVDLDEVVLAEIETIRSRGTVEVLLSPFSAVRLHGNAGGLRRVVRNLLDNAERHARGTVTVGLWLGEDGFAELVVSDDGPGVPGADHDRVFDRFFRVQPARARKDGGAGLGLAIVRDVVERHGGTVWLANPSSGASFHVRLPAGSV</sequence>
<organism evidence="14 15">
    <name type="scientific">Saccharothrix espanaensis (strain ATCC 51144 / DSM 44229 / JCM 9112 / NBRC 15066 / NRRL 15764)</name>
    <dbReference type="NCBI Taxonomy" id="1179773"/>
    <lineage>
        <taxon>Bacteria</taxon>
        <taxon>Bacillati</taxon>
        <taxon>Actinomycetota</taxon>
        <taxon>Actinomycetes</taxon>
        <taxon>Pseudonocardiales</taxon>
        <taxon>Pseudonocardiaceae</taxon>
        <taxon>Saccharothrix</taxon>
    </lineage>
</organism>
<reference evidence="14 15" key="1">
    <citation type="journal article" date="2012" name="BMC Genomics">
        <title>Complete genome sequence of Saccharothrix espanaensis DSM 44229T and comparison to the other completely sequenced Pseudonocardiaceae.</title>
        <authorList>
            <person name="Strobel T."/>
            <person name="Al-Dilaimi A."/>
            <person name="Blom J."/>
            <person name="Gessner A."/>
            <person name="Kalinowski J."/>
            <person name="Luzhetska M."/>
            <person name="Puhler A."/>
            <person name="Szczepanowski R."/>
            <person name="Bechthold A."/>
            <person name="Ruckert C."/>
        </authorList>
    </citation>
    <scope>NUCLEOTIDE SEQUENCE [LARGE SCALE GENOMIC DNA]</scope>
    <source>
        <strain evidence="15">ATCC 51144 / DSM 44229 / JCM 9112 / NBRC 15066 / NRRL 15764</strain>
    </source>
</reference>
<dbReference type="SMART" id="SM00388">
    <property type="entry name" value="HisKA"/>
    <property type="match status" value="1"/>
</dbReference>
<dbReference type="Pfam" id="PF00672">
    <property type="entry name" value="HAMP"/>
    <property type="match status" value="1"/>
</dbReference>
<comment type="subcellular location">
    <subcellularLocation>
        <location evidence="2">Cell membrane</location>
    </subcellularLocation>
</comment>
<dbReference type="KEGG" id="sesp:BN6_53580"/>
<evidence type="ECO:0000313" key="15">
    <source>
        <dbReference type="Proteomes" id="UP000006281"/>
    </source>
</evidence>
<dbReference type="RefSeq" id="WP_015102732.1">
    <property type="nucleotide sequence ID" value="NC_019673.1"/>
</dbReference>
<name>K0JXL9_SACES</name>
<gene>
    <name evidence="14" type="ordered locus">BN6_53580</name>
</gene>
<keyword evidence="8 11" id="KW-1133">Transmembrane helix</keyword>
<dbReference type="InterPro" id="IPR005467">
    <property type="entry name" value="His_kinase_dom"/>
</dbReference>
<dbReference type="PANTHER" id="PTHR45436:SF5">
    <property type="entry name" value="SENSOR HISTIDINE KINASE TRCS"/>
    <property type="match status" value="1"/>
</dbReference>
<dbReference type="InterPro" id="IPR004358">
    <property type="entry name" value="Sig_transdc_His_kin-like_C"/>
</dbReference>
<accession>K0JXL9</accession>
<dbReference type="SUPFAM" id="SSF55874">
    <property type="entry name" value="ATPase domain of HSP90 chaperone/DNA topoisomerase II/histidine kinase"/>
    <property type="match status" value="1"/>
</dbReference>
<dbReference type="SUPFAM" id="SSF47384">
    <property type="entry name" value="Homodimeric domain of signal transducing histidine kinase"/>
    <property type="match status" value="1"/>
</dbReference>
<dbReference type="GO" id="GO:0005886">
    <property type="term" value="C:plasma membrane"/>
    <property type="evidence" value="ECO:0007669"/>
    <property type="project" value="UniProtKB-SubCell"/>
</dbReference>
<keyword evidence="6 11" id="KW-0812">Transmembrane</keyword>
<dbReference type="PROSITE" id="PS50885">
    <property type="entry name" value="HAMP"/>
    <property type="match status" value="1"/>
</dbReference>
<dbReference type="SMART" id="SM00387">
    <property type="entry name" value="HATPase_c"/>
    <property type="match status" value="1"/>
</dbReference>
<dbReference type="AlphaFoldDB" id="K0JXL9"/>
<dbReference type="InterPro" id="IPR036097">
    <property type="entry name" value="HisK_dim/P_sf"/>
</dbReference>
<evidence type="ECO:0000259" key="12">
    <source>
        <dbReference type="PROSITE" id="PS50109"/>
    </source>
</evidence>
<dbReference type="EC" id="2.7.13.3" evidence="3"/>
<dbReference type="InterPro" id="IPR003661">
    <property type="entry name" value="HisK_dim/P_dom"/>
</dbReference>
<keyword evidence="10 11" id="KW-0472">Membrane</keyword>
<dbReference type="PROSITE" id="PS50109">
    <property type="entry name" value="HIS_KIN"/>
    <property type="match status" value="1"/>
</dbReference>
<feature type="domain" description="Histidine kinase" evidence="12">
    <location>
        <begin position="231"/>
        <end position="439"/>
    </location>
</feature>
<dbReference type="Gene3D" id="3.30.565.10">
    <property type="entry name" value="Histidine kinase-like ATPase, C-terminal domain"/>
    <property type="match status" value="1"/>
</dbReference>
<dbReference type="PANTHER" id="PTHR45436">
    <property type="entry name" value="SENSOR HISTIDINE KINASE YKOH"/>
    <property type="match status" value="1"/>
</dbReference>
<evidence type="ECO:0000256" key="10">
    <source>
        <dbReference type="ARBA" id="ARBA00023136"/>
    </source>
</evidence>
<keyword evidence="7 14" id="KW-0418">Kinase</keyword>
<dbReference type="Proteomes" id="UP000006281">
    <property type="component" value="Chromosome"/>
</dbReference>
<dbReference type="InterPro" id="IPR036890">
    <property type="entry name" value="HATPase_C_sf"/>
</dbReference>
<dbReference type="CDD" id="cd06225">
    <property type="entry name" value="HAMP"/>
    <property type="match status" value="1"/>
</dbReference>
<dbReference type="CDD" id="cd00075">
    <property type="entry name" value="HATPase"/>
    <property type="match status" value="1"/>
</dbReference>
<evidence type="ECO:0000256" key="9">
    <source>
        <dbReference type="ARBA" id="ARBA00023012"/>
    </source>
</evidence>
<dbReference type="Gene3D" id="6.10.340.10">
    <property type="match status" value="1"/>
</dbReference>
<dbReference type="HOGENOM" id="CLU_000445_89_6_11"/>
<keyword evidence="15" id="KW-1185">Reference proteome</keyword>
<evidence type="ECO:0000256" key="7">
    <source>
        <dbReference type="ARBA" id="ARBA00022777"/>
    </source>
</evidence>
<dbReference type="CDD" id="cd00082">
    <property type="entry name" value="HisKA"/>
    <property type="match status" value="1"/>
</dbReference>
<dbReference type="Pfam" id="PF02518">
    <property type="entry name" value="HATPase_c"/>
    <property type="match status" value="1"/>
</dbReference>
<dbReference type="Gene3D" id="1.10.287.130">
    <property type="match status" value="1"/>
</dbReference>
<evidence type="ECO:0000256" key="1">
    <source>
        <dbReference type="ARBA" id="ARBA00000085"/>
    </source>
</evidence>
<comment type="catalytic activity">
    <reaction evidence="1">
        <text>ATP + protein L-histidine = ADP + protein N-phospho-L-histidine.</text>
        <dbReference type="EC" id="2.7.13.3"/>
    </reaction>
</comment>